<dbReference type="InterPro" id="IPR051016">
    <property type="entry name" value="Diverse_Substrate_AcTransf"/>
</dbReference>
<evidence type="ECO:0000259" key="4">
    <source>
        <dbReference type="PROSITE" id="PS51186"/>
    </source>
</evidence>
<dbReference type="STRING" id="6832.A0A553NQH6"/>
<dbReference type="FunFam" id="3.40.630.30:FF:000064">
    <property type="entry name" value="GNAT family acetyltransferase"/>
    <property type="match status" value="1"/>
</dbReference>
<dbReference type="GO" id="GO:0008080">
    <property type="term" value="F:N-acetyltransferase activity"/>
    <property type="evidence" value="ECO:0007669"/>
    <property type="project" value="TreeGrafter"/>
</dbReference>
<dbReference type="SUPFAM" id="SSF55729">
    <property type="entry name" value="Acyl-CoA N-acyltransferases (Nat)"/>
    <property type="match status" value="2"/>
</dbReference>
<gene>
    <name evidence="5" type="ORF">TCAL_02768</name>
</gene>
<dbReference type="EMBL" id="VCGU01000011">
    <property type="protein sequence ID" value="TRY67695.1"/>
    <property type="molecule type" value="Genomic_DNA"/>
</dbReference>
<dbReference type="Proteomes" id="UP000318571">
    <property type="component" value="Chromosome 4"/>
</dbReference>
<reference evidence="5 6" key="1">
    <citation type="journal article" date="2018" name="Nat. Ecol. Evol.">
        <title>Genomic signatures of mitonuclear coevolution across populations of Tigriopus californicus.</title>
        <authorList>
            <person name="Barreto F.S."/>
            <person name="Watson E.T."/>
            <person name="Lima T.G."/>
            <person name="Willett C.S."/>
            <person name="Edmands S."/>
            <person name="Li W."/>
            <person name="Burton R.S."/>
        </authorList>
    </citation>
    <scope>NUCLEOTIDE SEQUENCE [LARGE SCALE GENOMIC DNA]</scope>
    <source>
        <strain evidence="5 6">San Diego</strain>
    </source>
</reference>
<organism evidence="5 6">
    <name type="scientific">Tigriopus californicus</name>
    <name type="common">Marine copepod</name>
    <dbReference type="NCBI Taxonomy" id="6832"/>
    <lineage>
        <taxon>Eukaryota</taxon>
        <taxon>Metazoa</taxon>
        <taxon>Ecdysozoa</taxon>
        <taxon>Arthropoda</taxon>
        <taxon>Crustacea</taxon>
        <taxon>Multicrustacea</taxon>
        <taxon>Hexanauplia</taxon>
        <taxon>Copepoda</taxon>
        <taxon>Harpacticoida</taxon>
        <taxon>Harpacticidae</taxon>
        <taxon>Tigriopus</taxon>
    </lineage>
</organism>
<feature type="domain" description="N-acetyltransferase" evidence="4">
    <location>
        <begin position="5"/>
        <end position="162"/>
    </location>
</feature>
<keyword evidence="6" id="KW-1185">Reference proteome</keyword>
<accession>A0A553NQH6</accession>
<evidence type="ECO:0000256" key="2">
    <source>
        <dbReference type="ARBA" id="ARBA00022679"/>
    </source>
</evidence>
<feature type="domain" description="N-acetyltransferase" evidence="4">
    <location>
        <begin position="200"/>
        <end position="273"/>
    </location>
</feature>
<sequence>MDAQFSIRPAIETDCSEILRLIQELADYEKMPDGPKIGAEVLIGDGFNNAEAAYYHCLVAESQDAPGQLVAYCLYFYTYSTDVGRCVYMEDLYVSPNFRSKGLGKSLWQTLVKNALERDCVRCEFVVLDWNQSSIEFYHLQGAKNMSSQEGWVQLRMNESVMASFKAPKTLSNTKVRRALKRYLLYYYVYSTWEGRAVCMEDFYVSPKSRNKGIGQSLLEALLKIAVDKKCVRCNFKVHKSNEASLTFFSKIGSQNISSDEGWLLYRMDRNAMEEFIKVK</sequence>
<dbReference type="Pfam" id="PF00583">
    <property type="entry name" value="Acetyltransf_1"/>
    <property type="match status" value="2"/>
</dbReference>
<keyword evidence="2" id="KW-0808">Transferase</keyword>
<dbReference type="PANTHER" id="PTHR10545">
    <property type="entry name" value="DIAMINE N-ACETYLTRANSFERASE"/>
    <property type="match status" value="1"/>
</dbReference>
<evidence type="ECO:0000313" key="5">
    <source>
        <dbReference type="EMBL" id="TRY67695.1"/>
    </source>
</evidence>
<keyword evidence="3" id="KW-0012">Acyltransferase</keyword>
<dbReference type="InterPro" id="IPR000182">
    <property type="entry name" value="GNAT_dom"/>
</dbReference>
<dbReference type="AlphaFoldDB" id="A0A553NQH6"/>
<dbReference type="CDD" id="cd04301">
    <property type="entry name" value="NAT_SF"/>
    <property type="match status" value="2"/>
</dbReference>
<name>A0A553NQH6_TIGCA</name>
<evidence type="ECO:0000256" key="3">
    <source>
        <dbReference type="ARBA" id="ARBA00023315"/>
    </source>
</evidence>
<dbReference type="Gene3D" id="3.40.630.30">
    <property type="match status" value="2"/>
</dbReference>
<dbReference type="PROSITE" id="PS51186">
    <property type="entry name" value="GNAT"/>
    <property type="match status" value="2"/>
</dbReference>
<proteinExistence type="inferred from homology"/>
<evidence type="ECO:0000256" key="1">
    <source>
        <dbReference type="ARBA" id="ARBA00008694"/>
    </source>
</evidence>
<dbReference type="InterPro" id="IPR016181">
    <property type="entry name" value="Acyl_CoA_acyltransferase"/>
</dbReference>
<dbReference type="PANTHER" id="PTHR10545:SF29">
    <property type="entry name" value="GH14572P-RELATED"/>
    <property type="match status" value="1"/>
</dbReference>
<protein>
    <recommendedName>
        <fullName evidence="4">N-acetyltransferase domain-containing protein</fullName>
    </recommendedName>
</protein>
<evidence type="ECO:0000313" key="6">
    <source>
        <dbReference type="Proteomes" id="UP000318571"/>
    </source>
</evidence>
<comment type="similarity">
    <text evidence="1">Belongs to the acetyltransferase family.</text>
</comment>
<comment type="caution">
    <text evidence="5">The sequence shown here is derived from an EMBL/GenBank/DDBJ whole genome shotgun (WGS) entry which is preliminary data.</text>
</comment>
<dbReference type="OMA" id="IENDCHK"/>